<dbReference type="OrthoDB" id="10255449at2759"/>
<feature type="compositionally biased region" description="Basic and acidic residues" evidence="16">
    <location>
        <begin position="536"/>
        <end position="551"/>
    </location>
</feature>
<organism evidence="19 20">
    <name type="scientific">Caenorhabditis bovis</name>
    <dbReference type="NCBI Taxonomy" id="2654633"/>
    <lineage>
        <taxon>Eukaryota</taxon>
        <taxon>Metazoa</taxon>
        <taxon>Ecdysozoa</taxon>
        <taxon>Nematoda</taxon>
        <taxon>Chromadorea</taxon>
        <taxon>Rhabditida</taxon>
        <taxon>Rhabditina</taxon>
        <taxon>Rhabditomorpha</taxon>
        <taxon>Rhabditoidea</taxon>
        <taxon>Rhabditidae</taxon>
        <taxon>Peloderinae</taxon>
        <taxon>Caenorhabditis</taxon>
    </lineage>
</organism>
<dbReference type="InterPro" id="IPR028077">
    <property type="entry name" value="UAE_UbL_dom"/>
</dbReference>
<protein>
    <recommendedName>
        <fullName evidence="11">SUMO-activating enzyme subunit</fullName>
    </recommendedName>
</protein>
<feature type="binding site" evidence="14">
    <location>
        <position position="430"/>
    </location>
    <ligand>
        <name>Zn(2+)</name>
        <dbReference type="ChEBI" id="CHEBI:29105"/>
    </ligand>
</feature>
<keyword evidence="10" id="KW-0539">Nucleus</keyword>
<evidence type="ECO:0000256" key="13">
    <source>
        <dbReference type="PIRSR" id="PIRSR039133-2"/>
    </source>
</evidence>
<feature type="region of interest" description="Disordered" evidence="16">
    <location>
        <begin position="533"/>
        <end position="569"/>
    </location>
</feature>
<dbReference type="Gene3D" id="1.10.10.520">
    <property type="entry name" value="Ubiquitin activating enzymes (Uba3). Chain: B, domain 2"/>
    <property type="match status" value="1"/>
</dbReference>
<evidence type="ECO:0000256" key="3">
    <source>
        <dbReference type="ARBA" id="ARBA00005673"/>
    </source>
</evidence>
<keyword evidence="5 11" id="KW-0479">Metal-binding</keyword>
<feature type="compositionally biased region" description="Basic and acidic residues" evidence="16">
    <location>
        <begin position="560"/>
        <end position="569"/>
    </location>
</feature>
<dbReference type="GO" id="GO:0005524">
    <property type="term" value="F:ATP binding"/>
    <property type="evidence" value="ECO:0007669"/>
    <property type="project" value="UniProtKB-UniRule"/>
</dbReference>
<evidence type="ECO:0000259" key="18">
    <source>
        <dbReference type="Pfam" id="PF14732"/>
    </source>
</evidence>
<dbReference type="InterPro" id="IPR045886">
    <property type="entry name" value="ThiF/MoeB/HesA"/>
</dbReference>
<dbReference type="SUPFAM" id="SSF69572">
    <property type="entry name" value="Activating enzymes of the ubiquitin-like proteins"/>
    <property type="match status" value="1"/>
</dbReference>
<evidence type="ECO:0000256" key="4">
    <source>
        <dbReference type="ARBA" id="ARBA00022679"/>
    </source>
</evidence>
<dbReference type="PIRSF" id="PIRSF039133">
    <property type="entry name" value="SUMO_E1B"/>
    <property type="match status" value="1"/>
</dbReference>
<feature type="binding site" evidence="13">
    <location>
        <begin position="51"/>
        <end position="54"/>
    </location>
    <ligand>
        <name>ATP</name>
        <dbReference type="ChEBI" id="CHEBI:30616"/>
    </ligand>
</feature>
<keyword evidence="6 11" id="KW-0547">Nucleotide-binding</keyword>
<comment type="caution">
    <text evidence="19">The sequence shown here is derived from an EMBL/GenBank/DDBJ whole genome shotgun (WGS) entry which is preliminary data.</text>
</comment>
<evidence type="ECO:0000256" key="11">
    <source>
        <dbReference type="PIRNR" id="PIRNR039133"/>
    </source>
</evidence>
<name>A0A8S1F6R5_9PELO</name>
<evidence type="ECO:0000256" key="2">
    <source>
        <dbReference type="ARBA" id="ARBA00004718"/>
    </source>
</evidence>
<dbReference type="PROSITE" id="PS00865">
    <property type="entry name" value="UBIQUITIN_ACTIVAT_2"/>
    <property type="match status" value="1"/>
</dbReference>
<feature type="domain" description="Ubiquitin/SUMO-activating enzyme ubiquitin-like" evidence="18">
    <location>
        <begin position="442"/>
        <end position="524"/>
    </location>
</feature>
<dbReference type="InterPro" id="IPR000594">
    <property type="entry name" value="ThiF_NAD_FAD-bd"/>
</dbReference>
<dbReference type="PANTHER" id="PTHR10953">
    <property type="entry name" value="UBIQUITIN-ACTIVATING ENZYME E1"/>
    <property type="match status" value="1"/>
</dbReference>
<dbReference type="Pfam" id="PF14732">
    <property type="entry name" value="UAE_UbL"/>
    <property type="match status" value="1"/>
</dbReference>
<keyword evidence="8 11" id="KW-0862">Zinc</keyword>
<evidence type="ECO:0000259" key="17">
    <source>
        <dbReference type="Pfam" id="PF00899"/>
    </source>
</evidence>
<dbReference type="Pfam" id="PF00899">
    <property type="entry name" value="ThiF"/>
    <property type="match status" value="1"/>
</dbReference>
<evidence type="ECO:0000256" key="12">
    <source>
        <dbReference type="PIRSR" id="PIRSR039133-1"/>
    </source>
</evidence>
<dbReference type="FunFam" id="3.40.50.720:FF:000618">
    <property type="entry name" value="SUMO-activating enzyme subunit 2"/>
    <property type="match status" value="1"/>
</dbReference>
<dbReference type="AlphaFoldDB" id="A0A8S1F6R5"/>
<dbReference type="GO" id="GO:0016740">
    <property type="term" value="F:transferase activity"/>
    <property type="evidence" value="ECO:0007669"/>
    <property type="project" value="UniProtKB-KW"/>
</dbReference>
<keyword evidence="20" id="KW-1185">Reference proteome</keyword>
<evidence type="ECO:0000256" key="8">
    <source>
        <dbReference type="ARBA" id="ARBA00022833"/>
    </source>
</evidence>
<evidence type="ECO:0000256" key="10">
    <source>
        <dbReference type="ARBA" id="ARBA00023242"/>
    </source>
</evidence>
<dbReference type="Proteomes" id="UP000494206">
    <property type="component" value="Unassembled WGS sequence"/>
</dbReference>
<reference evidence="19 20" key="1">
    <citation type="submission" date="2020-04" db="EMBL/GenBank/DDBJ databases">
        <authorList>
            <person name="Laetsch R D."/>
            <person name="Stevens L."/>
            <person name="Kumar S."/>
            <person name="Blaxter L. M."/>
        </authorList>
    </citation>
    <scope>NUCLEOTIDE SEQUENCE [LARGE SCALE GENOMIC DNA]</scope>
</reference>
<dbReference type="GO" id="GO:0046872">
    <property type="term" value="F:metal ion binding"/>
    <property type="evidence" value="ECO:0007669"/>
    <property type="project" value="UniProtKB-KW"/>
</dbReference>
<dbReference type="PROSITE" id="PS51257">
    <property type="entry name" value="PROKAR_LIPOPROTEIN"/>
    <property type="match status" value="1"/>
</dbReference>
<feature type="binding site" evidence="13">
    <location>
        <position position="67"/>
    </location>
    <ligand>
        <name>ATP</name>
        <dbReference type="ChEBI" id="CHEBI:30616"/>
    </ligand>
</feature>
<dbReference type="EMBL" id="CADEPM010000007">
    <property type="protein sequence ID" value="CAB3408553.1"/>
    <property type="molecule type" value="Genomic_DNA"/>
</dbReference>
<dbReference type="PANTHER" id="PTHR10953:SF5">
    <property type="entry name" value="SUMO-ACTIVATING ENZYME SUBUNIT 2"/>
    <property type="match status" value="1"/>
</dbReference>
<gene>
    <name evidence="19" type="ORF">CBOVIS_LOCUS10322</name>
</gene>
<evidence type="ECO:0000256" key="7">
    <source>
        <dbReference type="ARBA" id="ARBA00022786"/>
    </source>
</evidence>
<dbReference type="GO" id="GO:0019948">
    <property type="term" value="F:SUMO activating enzyme activity"/>
    <property type="evidence" value="ECO:0007669"/>
    <property type="project" value="UniProtKB-UniRule"/>
</dbReference>
<evidence type="ECO:0000256" key="6">
    <source>
        <dbReference type="ARBA" id="ARBA00022741"/>
    </source>
</evidence>
<evidence type="ECO:0000313" key="19">
    <source>
        <dbReference type="EMBL" id="CAB3408553.1"/>
    </source>
</evidence>
<dbReference type="GO" id="GO:0031510">
    <property type="term" value="C:SUMO activating enzyme complex"/>
    <property type="evidence" value="ECO:0007669"/>
    <property type="project" value="UniProtKB-UniRule"/>
</dbReference>
<sequence length="569" mass="63968">MTWRKKHEKLANIKILLVGAGGIGCELLKNLALTGFKKIDVIDLDTIDVSNLNRQFLFRREHVGQPKAKIAAEAVKSFCPSVEINYYHDSIFSEQFNLSYFSQFQIVINALDNKAARTHVNRMCLAAKIPLIDSGSSGYVGQVTVIVRQQTECYECVPKDNAQKTYPGCTIRNTPSELIHCIVWAKHLFNQLFGEIDIDDDVSPDVTDTNGKEDDSNGEEQTDAKEKTPQPSTRQWAESVEYDSVKLFDKLFFADINYLCSMDHLWKQRKRPVPLTYSAASQQEKGATRRVKDILEDYNSVWTLQECAAVFCDCVQLLSERKKKLDEGDILVWDKDDEDAMAFVASCANIRATIFNIIKKSLFEIKSMAGNIIPAIATTNAIVSAVTVREAITLAYKEFHEARNNFVLEYINCRGQVVGKDVPNKPNPNCYVCSDKRECIVMLNPQHMTVKAFNDRILKNSLSMLAPDVTDVINNRIIISSEGDTDAINCKKLSELSIGDGAILCCDDFQQDLELKLIITGCADLRGDEFEILQTGKEEPSEETRKRKADEENGNGAIESEQKRPRVAV</sequence>
<dbReference type="Gene3D" id="3.50.50.80">
    <property type="entry name" value="Ubiquitin-activating enzyme E1, inactive adenylation domain, subdomain 1"/>
    <property type="match status" value="1"/>
</dbReference>
<evidence type="ECO:0000256" key="15">
    <source>
        <dbReference type="PROSITE-ProRule" id="PRU10132"/>
    </source>
</evidence>
<keyword evidence="4" id="KW-0808">Transferase</keyword>
<accession>A0A8S1F6R5</accession>
<evidence type="ECO:0000256" key="1">
    <source>
        <dbReference type="ARBA" id="ARBA00004123"/>
    </source>
</evidence>
<feature type="active site" description="Glycyl thioester intermediate" evidence="12 15">
    <location>
        <position position="169"/>
    </location>
</feature>
<feature type="binding site" evidence="13">
    <location>
        <begin position="90"/>
        <end position="91"/>
    </location>
    <ligand>
        <name>ATP</name>
        <dbReference type="ChEBI" id="CHEBI:30616"/>
    </ligand>
</feature>
<dbReference type="InterPro" id="IPR042449">
    <property type="entry name" value="Ub-E1_IAD_1"/>
</dbReference>
<evidence type="ECO:0000313" key="20">
    <source>
        <dbReference type="Proteomes" id="UP000494206"/>
    </source>
</evidence>
<dbReference type="FunFam" id="3.50.50.80:FF:000002">
    <property type="entry name" value="SUMO-activating enzyme subunit 2"/>
    <property type="match status" value="1"/>
</dbReference>
<evidence type="ECO:0000256" key="16">
    <source>
        <dbReference type="SAM" id="MobiDB-lite"/>
    </source>
</evidence>
<feature type="binding site" evidence="14">
    <location>
        <position position="433"/>
    </location>
    <ligand>
        <name>Zn(2+)</name>
        <dbReference type="ChEBI" id="CHEBI:29105"/>
    </ligand>
</feature>
<dbReference type="InterPro" id="IPR030661">
    <property type="entry name" value="Uba2"/>
</dbReference>
<comment type="similarity">
    <text evidence="3 11">Belongs to the ubiquitin-activating E1 family.</text>
</comment>
<feature type="region of interest" description="Disordered" evidence="16">
    <location>
        <begin position="203"/>
        <end position="235"/>
    </location>
</feature>
<dbReference type="InterPro" id="IPR023318">
    <property type="entry name" value="Ub_act_enz_dom_a_sf"/>
</dbReference>
<dbReference type="InterPro" id="IPR033127">
    <property type="entry name" value="UBQ-activ_enz_E1_Cys_AS"/>
</dbReference>
<feature type="binding site" evidence="13">
    <location>
        <begin position="19"/>
        <end position="24"/>
    </location>
    <ligand>
        <name>ATP</name>
        <dbReference type="ChEBI" id="CHEBI:30616"/>
    </ligand>
</feature>
<feature type="binding site" evidence="13">
    <location>
        <position position="43"/>
    </location>
    <ligand>
        <name>ATP</name>
        <dbReference type="ChEBI" id="CHEBI:30616"/>
    </ligand>
</feature>
<keyword evidence="7 11" id="KW-0833">Ubl conjugation pathway</keyword>
<dbReference type="GO" id="GO:0005737">
    <property type="term" value="C:cytoplasm"/>
    <property type="evidence" value="ECO:0007669"/>
    <property type="project" value="TreeGrafter"/>
</dbReference>
<dbReference type="GO" id="GO:0016925">
    <property type="term" value="P:protein sumoylation"/>
    <property type="evidence" value="ECO:0007669"/>
    <property type="project" value="UniProtKB-UniRule"/>
</dbReference>
<dbReference type="InterPro" id="IPR035985">
    <property type="entry name" value="Ubiquitin-activating_enz"/>
</dbReference>
<evidence type="ECO:0000256" key="9">
    <source>
        <dbReference type="ARBA" id="ARBA00022840"/>
    </source>
</evidence>
<comment type="subcellular location">
    <subcellularLocation>
        <location evidence="1">Nucleus</location>
    </subcellularLocation>
</comment>
<feature type="binding site" evidence="14">
    <location>
        <position position="153"/>
    </location>
    <ligand>
        <name>Zn(2+)</name>
        <dbReference type="ChEBI" id="CHEBI:29105"/>
    </ligand>
</feature>
<comment type="pathway">
    <text evidence="2 11">Protein modification; protein sumoylation.</text>
</comment>
<feature type="binding site" evidence="13">
    <location>
        <begin position="112"/>
        <end position="117"/>
    </location>
    <ligand>
        <name>ATP</name>
        <dbReference type="ChEBI" id="CHEBI:30616"/>
    </ligand>
</feature>
<feature type="domain" description="THIF-type NAD/FAD binding fold" evidence="17">
    <location>
        <begin position="6"/>
        <end position="431"/>
    </location>
</feature>
<dbReference type="Gene3D" id="3.10.290.20">
    <property type="entry name" value="Ubiquitin-like 2 activating enzyme e1b. Chain: B, domain 3"/>
    <property type="match status" value="1"/>
</dbReference>
<comment type="subunit">
    <text evidence="11">Heterodimer.</text>
</comment>
<feature type="binding site" evidence="14">
    <location>
        <position position="156"/>
    </location>
    <ligand>
        <name>Zn(2+)</name>
        <dbReference type="ChEBI" id="CHEBI:29105"/>
    </ligand>
</feature>
<keyword evidence="9 11" id="KW-0067">ATP-binding</keyword>
<evidence type="ECO:0000256" key="5">
    <source>
        <dbReference type="ARBA" id="ARBA00022723"/>
    </source>
</evidence>
<proteinExistence type="inferred from homology"/>
<evidence type="ECO:0000256" key="14">
    <source>
        <dbReference type="PIRSR" id="PIRSR039133-3"/>
    </source>
</evidence>